<evidence type="ECO:0000256" key="1">
    <source>
        <dbReference type="ARBA" id="ARBA00005790"/>
    </source>
</evidence>
<dbReference type="PANTHER" id="PTHR23117:SF13">
    <property type="entry name" value="GUANYLATE KINASE"/>
    <property type="match status" value="1"/>
</dbReference>
<proteinExistence type="inferred from homology"/>
<dbReference type="InterPro" id="IPR008145">
    <property type="entry name" value="GK/Ca_channel_bsu"/>
</dbReference>
<dbReference type="SMART" id="SM00072">
    <property type="entry name" value="GuKc"/>
    <property type="match status" value="1"/>
</dbReference>
<reference evidence="6" key="1">
    <citation type="submission" date="2017-09" db="EMBL/GenBank/DDBJ databases">
        <title>Depth-based differentiation of microbial function through sediment-hosted aquifers and enrichment of novel symbionts in the deep terrestrial subsurface.</title>
        <authorList>
            <person name="Probst A.J."/>
            <person name="Ladd B."/>
            <person name="Jarett J.K."/>
            <person name="Geller-Mcgrath D.E."/>
            <person name="Sieber C.M.K."/>
            <person name="Emerson J.B."/>
            <person name="Anantharaman K."/>
            <person name="Thomas B.C."/>
            <person name="Malmstrom R."/>
            <person name="Stieglmeier M."/>
            <person name="Klingl A."/>
            <person name="Woyke T."/>
            <person name="Ryan C.M."/>
            <person name="Banfield J.F."/>
        </authorList>
    </citation>
    <scope>NUCLEOTIDE SEQUENCE [LARGE SCALE GENOMIC DNA]</scope>
</reference>
<protein>
    <recommendedName>
        <fullName evidence="4">Guanylate kinase-like domain-containing protein</fullName>
    </recommendedName>
</protein>
<evidence type="ECO:0000256" key="3">
    <source>
        <dbReference type="ARBA" id="ARBA00022777"/>
    </source>
</evidence>
<dbReference type="GO" id="GO:0004385">
    <property type="term" value="F:GMP kinase activity"/>
    <property type="evidence" value="ECO:0007669"/>
    <property type="project" value="TreeGrafter"/>
</dbReference>
<dbReference type="PROSITE" id="PS50052">
    <property type="entry name" value="GUANYLATE_KINASE_2"/>
    <property type="match status" value="1"/>
</dbReference>
<dbReference type="Pfam" id="PF00625">
    <property type="entry name" value="Guanylate_kin"/>
    <property type="match status" value="1"/>
</dbReference>
<dbReference type="InterPro" id="IPR008144">
    <property type="entry name" value="Guanylate_kin-like_dom"/>
</dbReference>
<name>A0A2M7TIX9_UNCKA</name>
<evidence type="ECO:0000256" key="2">
    <source>
        <dbReference type="ARBA" id="ARBA00022679"/>
    </source>
</evidence>
<evidence type="ECO:0000313" key="6">
    <source>
        <dbReference type="Proteomes" id="UP000228920"/>
    </source>
</evidence>
<comment type="similarity">
    <text evidence="1">Belongs to the guanylate kinase family.</text>
</comment>
<keyword evidence="3" id="KW-0418">Kinase</keyword>
<organism evidence="5 6">
    <name type="scientific">candidate division WWE3 bacterium CG_4_10_14_0_2_um_filter_41_14</name>
    <dbReference type="NCBI Taxonomy" id="1975072"/>
    <lineage>
        <taxon>Bacteria</taxon>
        <taxon>Katanobacteria</taxon>
    </lineage>
</organism>
<evidence type="ECO:0000313" key="5">
    <source>
        <dbReference type="EMBL" id="PIZ46396.1"/>
    </source>
</evidence>
<dbReference type="Gene3D" id="3.30.63.10">
    <property type="entry name" value="Guanylate Kinase phosphate binding domain"/>
    <property type="match status" value="1"/>
</dbReference>
<gene>
    <name evidence="5" type="ORF">COY32_03400</name>
</gene>
<dbReference type="SUPFAM" id="SSF52540">
    <property type="entry name" value="P-loop containing nucleoside triphosphate hydrolases"/>
    <property type="match status" value="1"/>
</dbReference>
<accession>A0A2M7TIX9</accession>
<comment type="caution">
    <text evidence="5">The sequence shown here is derived from an EMBL/GenBank/DDBJ whole genome shotgun (WGS) entry which is preliminary data.</text>
</comment>
<dbReference type="PANTHER" id="PTHR23117">
    <property type="entry name" value="GUANYLATE KINASE-RELATED"/>
    <property type="match status" value="1"/>
</dbReference>
<dbReference type="GO" id="GO:0005829">
    <property type="term" value="C:cytosol"/>
    <property type="evidence" value="ECO:0007669"/>
    <property type="project" value="TreeGrafter"/>
</dbReference>
<keyword evidence="2" id="KW-0808">Transferase</keyword>
<dbReference type="InterPro" id="IPR027417">
    <property type="entry name" value="P-loop_NTPase"/>
</dbReference>
<dbReference type="Gene3D" id="3.40.50.300">
    <property type="entry name" value="P-loop containing nucleotide triphosphate hydrolases"/>
    <property type="match status" value="1"/>
</dbReference>
<dbReference type="AlphaFoldDB" id="A0A2M7TIX9"/>
<sequence length="227" mass="25466">MINERDYIWGQNQKLENIDRSKLPEIISQGGYQIILIAGPNGVGKGMVIQGLLTRNEGVAQVSRITTRSITSDENQYHQVSIESFFESIDNGSFVEWGKYGQGYYGTTMGNIADALSSAKKLIIDIDLDGGLVLRNLFENIGVCVYDCFISPIRQNLLESEDGVEKALGELRRRLLDRDRGEVAKELEGRLRNAGQMLLRAKEFRHIIVNERDSISATVLMLEDIVL</sequence>
<dbReference type="Proteomes" id="UP000228920">
    <property type="component" value="Unassembled WGS sequence"/>
</dbReference>
<feature type="domain" description="Guanylate kinase-like" evidence="4">
    <location>
        <begin position="32"/>
        <end position="227"/>
    </location>
</feature>
<dbReference type="EMBL" id="PFNL01000101">
    <property type="protein sequence ID" value="PIZ46396.1"/>
    <property type="molecule type" value="Genomic_DNA"/>
</dbReference>
<evidence type="ECO:0000259" key="4">
    <source>
        <dbReference type="PROSITE" id="PS50052"/>
    </source>
</evidence>